<feature type="region of interest" description="Disordered" evidence="1">
    <location>
        <begin position="1"/>
        <end position="23"/>
    </location>
</feature>
<reference evidence="2" key="2">
    <citation type="journal article" date="2015" name="Data Brief">
        <title>Shoot transcriptome of the giant reed, Arundo donax.</title>
        <authorList>
            <person name="Barrero R.A."/>
            <person name="Guerrero F.D."/>
            <person name="Moolhuijzen P."/>
            <person name="Goolsby J.A."/>
            <person name="Tidwell J."/>
            <person name="Bellgard S.E."/>
            <person name="Bellgard M.I."/>
        </authorList>
    </citation>
    <scope>NUCLEOTIDE SEQUENCE</scope>
    <source>
        <tissue evidence="2">Shoot tissue taken approximately 20 cm above the soil surface</tissue>
    </source>
</reference>
<proteinExistence type="predicted"/>
<protein>
    <submittedName>
        <fullName evidence="2">Uncharacterized protein</fullName>
    </submittedName>
</protein>
<evidence type="ECO:0000256" key="1">
    <source>
        <dbReference type="SAM" id="MobiDB-lite"/>
    </source>
</evidence>
<name>A0A0A9EA90_ARUDO</name>
<dbReference type="EMBL" id="GBRH01200251">
    <property type="protein sequence ID" value="JAD97644.1"/>
    <property type="molecule type" value="Transcribed_RNA"/>
</dbReference>
<accession>A0A0A9EA90</accession>
<organism evidence="2">
    <name type="scientific">Arundo donax</name>
    <name type="common">Giant reed</name>
    <name type="synonym">Donax arundinaceus</name>
    <dbReference type="NCBI Taxonomy" id="35708"/>
    <lineage>
        <taxon>Eukaryota</taxon>
        <taxon>Viridiplantae</taxon>
        <taxon>Streptophyta</taxon>
        <taxon>Embryophyta</taxon>
        <taxon>Tracheophyta</taxon>
        <taxon>Spermatophyta</taxon>
        <taxon>Magnoliopsida</taxon>
        <taxon>Liliopsida</taxon>
        <taxon>Poales</taxon>
        <taxon>Poaceae</taxon>
        <taxon>PACMAD clade</taxon>
        <taxon>Arundinoideae</taxon>
        <taxon>Arundineae</taxon>
        <taxon>Arundo</taxon>
    </lineage>
</organism>
<sequence>MQNYSNPTTEQQRLQTVRTSCMS</sequence>
<dbReference type="AlphaFoldDB" id="A0A0A9EA90"/>
<evidence type="ECO:0000313" key="2">
    <source>
        <dbReference type="EMBL" id="JAD97644.1"/>
    </source>
</evidence>
<reference evidence="2" key="1">
    <citation type="submission" date="2014-09" db="EMBL/GenBank/DDBJ databases">
        <authorList>
            <person name="Magalhaes I.L.F."/>
            <person name="Oliveira U."/>
            <person name="Santos F.R."/>
            <person name="Vidigal T.H.D.A."/>
            <person name="Brescovit A.D."/>
            <person name="Santos A.J."/>
        </authorList>
    </citation>
    <scope>NUCLEOTIDE SEQUENCE</scope>
    <source>
        <tissue evidence="2">Shoot tissue taken approximately 20 cm above the soil surface</tissue>
    </source>
</reference>